<keyword evidence="2" id="KW-0640">Prion</keyword>
<keyword evidence="2" id="KW-0034">Amyloid</keyword>
<dbReference type="Gene3D" id="1.20.120.1020">
    <property type="entry name" value="Prion-inhibition and propagation, HeLo domain"/>
    <property type="match status" value="1"/>
</dbReference>
<dbReference type="Proteomes" id="UP001172102">
    <property type="component" value="Unassembled WGS sequence"/>
</dbReference>
<keyword evidence="3" id="KW-1185">Reference proteome</keyword>
<dbReference type="EMBL" id="JAUKUA010000004">
    <property type="protein sequence ID" value="KAK0715930.1"/>
    <property type="molecule type" value="Genomic_DNA"/>
</dbReference>
<protein>
    <submittedName>
        <fullName evidence="2">Prion-inhibition and propagation-domain-containing protein</fullName>
    </submittedName>
</protein>
<feature type="domain" description="Prion-inhibition and propagation HeLo" evidence="1">
    <location>
        <begin position="5"/>
        <end position="174"/>
    </location>
</feature>
<accession>A0AA40AHH1</accession>
<reference evidence="2" key="1">
    <citation type="submission" date="2023-06" db="EMBL/GenBank/DDBJ databases">
        <title>Genome-scale phylogeny and comparative genomics of the fungal order Sordariales.</title>
        <authorList>
            <consortium name="Lawrence Berkeley National Laboratory"/>
            <person name="Hensen N."/>
            <person name="Bonometti L."/>
            <person name="Westerberg I."/>
            <person name="Brannstrom I.O."/>
            <person name="Guillou S."/>
            <person name="Cros-Aarteil S."/>
            <person name="Calhoun S."/>
            <person name="Haridas S."/>
            <person name="Kuo A."/>
            <person name="Mondo S."/>
            <person name="Pangilinan J."/>
            <person name="Riley R."/>
            <person name="Labutti K."/>
            <person name="Andreopoulos B."/>
            <person name="Lipzen A."/>
            <person name="Chen C."/>
            <person name="Yanf M."/>
            <person name="Daum C."/>
            <person name="Ng V."/>
            <person name="Clum A."/>
            <person name="Steindorff A."/>
            <person name="Ohm R."/>
            <person name="Martin F."/>
            <person name="Silar P."/>
            <person name="Natvig D."/>
            <person name="Lalanne C."/>
            <person name="Gautier V."/>
            <person name="Ament-Velasquez S.L."/>
            <person name="Kruys A."/>
            <person name="Hutchinson M.I."/>
            <person name="Powell A.J."/>
            <person name="Barry K."/>
            <person name="Miller A.N."/>
            <person name="Grigoriev I.V."/>
            <person name="Debuchy R."/>
            <person name="Gladieux P."/>
            <person name="Thoren M.H."/>
            <person name="Johannesson H."/>
        </authorList>
    </citation>
    <scope>NUCLEOTIDE SEQUENCE</scope>
    <source>
        <strain evidence="2">SMH4607-1</strain>
    </source>
</reference>
<dbReference type="InterPro" id="IPR029498">
    <property type="entry name" value="HeLo_dom"/>
</dbReference>
<proteinExistence type="predicted"/>
<gene>
    <name evidence="2" type="ORF">B0H67DRAFT_582021</name>
</gene>
<dbReference type="AlphaFoldDB" id="A0AA40AHH1"/>
<organism evidence="2 3">
    <name type="scientific">Lasiosphaeris hirsuta</name>
    <dbReference type="NCBI Taxonomy" id="260670"/>
    <lineage>
        <taxon>Eukaryota</taxon>
        <taxon>Fungi</taxon>
        <taxon>Dikarya</taxon>
        <taxon>Ascomycota</taxon>
        <taxon>Pezizomycotina</taxon>
        <taxon>Sordariomycetes</taxon>
        <taxon>Sordariomycetidae</taxon>
        <taxon>Sordariales</taxon>
        <taxon>Lasiosphaeriaceae</taxon>
        <taxon>Lasiosphaeris</taxon>
    </lineage>
</organism>
<dbReference type="Pfam" id="PF14479">
    <property type="entry name" value="HeLo"/>
    <property type="match status" value="1"/>
</dbReference>
<sequence length="234" mass="25150">MEVVGLVVGTLGLAGLVKACIDNFELVARARGFREDFDILYDQLALQQTRLRIWGRAMGLAPGDGQPTATARYRAAIGRSDVRPTIEANLHNLRKLLHRAEVIAGRYSLPEHGSVVVSGPRSGLGSMLRARLRQTRLGSSFVTATRWSLLDQQKLEAVVGTVKRIIDGLMDITNALGLLYPDLLGAASDRLRYSPPSAGPPSGPPTVCLTGSPAEGTPPEVPSFFYGDTSIPTF</sequence>
<evidence type="ECO:0000259" key="1">
    <source>
        <dbReference type="Pfam" id="PF14479"/>
    </source>
</evidence>
<dbReference type="InterPro" id="IPR038305">
    <property type="entry name" value="HeLo_sf"/>
</dbReference>
<evidence type="ECO:0000313" key="3">
    <source>
        <dbReference type="Proteomes" id="UP001172102"/>
    </source>
</evidence>
<name>A0AA40AHH1_9PEZI</name>
<evidence type="ECO:0000313" key="2">
    <source>
        <dbReference type="EMBL" id="KAK0715930.1"/>
    </source>
</evidence>
<comment type="caution">
    <text evidence="2">The sequence shown here is derived from an EMBL/GenBank/DDBJ whole genome shotgun (WGS) entry which is preliminary data.</text>
</comment>